<dbReference type="PANTHER" id="PTHR11328:SF24">
    <property type="entry name" value="MAJOR FACILITATOR SUPERFAMILY (MFS) PROFILE DOMAIN-CONTAINING PROTEIN"/>
    <property type="match status" value="1"/>
</dbReference>
<sequence length="461" mass="50430">MEETILTHKLADAMSSNEKLPFHRMLAYASTDTAGNLLYTTVTTFILYYYTDIFGLSVAAAGTILLAARVLDAFDAPVWGFIIDHTHTKWGQSRPYFLWMAFPFAIFFVLMFWTPDLSHTAKFWWALITYLLFGISYTGVGTPISSILPNLSNSSEERIKLNSTRMIGGNIGYFITASFALSLVAFFGGGNDILGWRITAIVLAIVGFALLLFAFSDTREINTASQKSLPIIDSIKAAKSNWPWFILVIVFVFYWLGNASRTSVLVYYTQYNLGSKGFASVLNGLVMMQIVGMLLIPFLVKKFKKSYILIFGMCLAAIGQLLVSAVGSSLPALAVVWCIASIGTGISVSMPFAMLSDTVDYGEWKNGIRASGFLTAIGSSFAIKIGSGLGGWAPSMILNNAGYKAGVTQTATSLSAIKFCVSYLPAIFFLIGAAIMILYIRFESKEDVVKSDLLARRGETN</sequence>
<dbReference type="InterPro" id="IPR039672">
    <property type="entry name" value="MFS_2"/>
</dbReference>
<dbReference type="GO" id="GO:0015293">
    <property type="term" value="F:symporter activity"/>
    <property type="evidence" value="ECO:0007669"/>
    <property type="project" value="InterPro"/>
</dbReference>
<keyword evidence="3" id="KW-0762">Sugar transport</keyword>
<feature type="transmembrane region" description="Helical" evidence="7">
    <location>
        <begin position="96"/>
        <end position="113"/>
    </location>
</feature>
<keyword evidence="4 7" id="KW-0812">Transmembrane</keyword>
<dbReference type="InterPro" id="IPR036259">
    <property type="entry name" value="MFS_trans_sf"/>
</dbReference>
<dbReference type="Proteomes" id="UP000051697">
    <property type="component" value="Unassembled WGS sequence"/>
</dbReference>
<keyword evidence="5 7" id="KW-1133">Transmembrane helix</keyword>
<evidence type="ECO:0000256" key="5">
    <source>
        <dbReference type="ARBA" id="ARBA00022989"/>
    </source>
</evidence>
<dbReference type="Pfam" id="PF13347">
    <property type="entry name" value="MFS_2"/>
    <property type="match status" value="1"/>
</dbReference>
<keyword evidence="2" id="KW-0813">Transport</keyword>
<dbReference type="Gene3D" id="1.20.1250.20">
    <property type="entry name" value="MFS general substrate transporter like domains"/>
    <property type="match status" value="2"/>
</dbReference>
<protein>
    <recommendedName>
        <fullName evidence="8">Major facilitator superfamily (MFS) profile domain-containing protein</fullName>
    </recommendedName>
</protein>
<reference evidence="9 10" key="1">
    <citation type="journal article" date="2015" name="Genome Announc.">
        <title>Expanding the biotechnology potential of lactobacilli through comparative genomics of 213 strains and associated genera.</title>
        <authorList>
            <person name="Sun Z."/>
            <person name="Harris H.M."/>
            <person name="McCann A."/>
            <person name="Guo C."/>
            <person name="Argimon S."/>
            <person name="Zhang W."/>
            <person name="Yang X."/>
            <person name="Jeffery I.B."/>
            <person name="Cooney J.C."/>
            <person name="Kagawa T.F."/>
            <person name="Liu W."/>
            <person name="Song Y."/>
            <person name="Salvetti E."/>
            <person name="Wrobel A."/>
            <person name="Rasinkangas P."/>
            <person name="Parkhill J."/>
            <person name="Rea M.C."/>
            <person name="O'Sullivan O."/>
            <person name="Ritari J."/>
            <person name="Douillard F.P."/>
            <person name="Paul Ross R."/>
            <person name="Yang R."/>
            <person name="Briner A.E."/>
            <person name="Felis G.E."/>
            <person name="de Vos W.M."/>
            <person name="Barrangou R."/>
            <person name="Klaenhammer T.R."/>
            <person name="Caufield P.W."/>
            <person name="Cui Y."/>
            <person name="Zhang H."/>
            <person name="O'Toole P.W."/>
        </authorList>
    </citation>
    <scope>NUCLEOTIDE SEQUENCE [LARGE SCALE GENOMIC DNA]</scope>
    <source>
        <strain evidence="9 10">DSM 15707</strain>
    </source>
</reference>
<evidence type="ECO:0000256" key="3">
    <source>
        <dbReference type="ARBA" id="ARBA00022597"/>
    </source>
</evidence>
<dbReference type="GO" id="GO:0006814">
    <property type="term" value="P:sodium ion transport"/>
    <property type="evidence" value="ECO:0007669"/>
    <property type="project" value="InterPro"/>
</dbReference>
<evidence type="ECO:0000256" key="4">
    <source>
        <dbReference type="ARBA" id="ARBA00022692"/>
    </source>
</evidence>
<evidence type="ECO:0000256" key="7">
    <source>
        <dbReference type="SAM" id="Phobius"/>
    </source>
</evidence>
<comment type="caution">
    <text evidence="9">The sequence shown here is derived from an EMBL/GenBank/DDBJ whole genome shotgun (WGS) entry which is preliminary data.</text>
</comment>
<dbReference type="CDD" id="cd17332">
    <property type="entry name" value="MFS_MelB_like"/>
    <property type="match status" value="1"/>
</dbReference>
<proteinExistence type="predicted"/>
<name>A0A0R1RQA3_9LACO</name>
<dbReference type="SUPFAM" id="SSF103473">
    <property type="entry name" value="MFS general substrate transporter"/>
    <property type="match status" value="1"/>
</dbReference>
<feature type="transmembrane region" description="Helical" evidence="7">
    <location>
        <begin position="307"/>
        <end position="326"/>
    </location>
</feature>
<feature type="transmembrane region" description="Helical" evidence="7">
    <location>
        <begin position="332"/>
        <end position="355"/>
    </location>
</feature>
<dbReference type="AlphaFoldDB" id="A0A0R1RQA3"/>
<feature type="domain" description="Major facilitator superfamily (MFS) profile" evidence="8">
    <location>
        <begin position="1"/>
        <end position="444"/>
    </location>
</feature>
<evidence type="ECO:0000256" key="1">
    <source>
        <dbReference type="ARBA" id="ARBA00004651"/>
    </source>
</evidence>
<dbReference type="NCBIfam" id="TIGR00792">
    <property type="entry name" value="gph"/>
    <property type="match status" value="1"/>
</dbReference>
<dbReference type="InterPro" id="IPR020846">
    <property type="entry name" value="MFS_dom"/>
</dbReference>
<keyword evidence="6 7" id="KW-0472">Membrane</keyword>
<dbReference type="STRING" id="1423778.FC70_GL001029"/>
<evidence type="ECO:0000256" key="6">
    <source>
        <dbReference type="ARBA" id="ARBA00023136"/>
    </source>
</evidence>
<evidence type="ECO:0000313" key="9">
    <source>
        <dbReference type="EMBL" id="KRL55432.1"/>
    </source>
</evidence>
<dbReference type="InterPro" id="IPR001927">
    <property type="entry name" value="Na/Gal_symport"/>
</dbReference>
<dbReference type="GO" id="GO:0005886">
    <property type="term" value="C:plasma membrane"/>
    <property type="evidence" value="ECO:0007669"/>
    <property type="project" value="UniProtKB-SubCell"/>
</dbReference>
<dbReference type="PROSITE" id="PS50850">
    <property type="entry name" value="MFS"/>
    <property type="match status" value="1"/>
</dbReference>
<gene>
    <name evidence="9" type="ORF">FC70_GL001029</name>
</gene>
<dbReference type="GO" id="GO:0008643">
    <property type="term" value="P:carbohydrate transport"/>
    <property type="evidence" value="ECO:0007669"/>
    <property type="project" value="InterPro"/>
</dbReference>
<feature type="transmembrane region" description="Helical" evidence="7">
    <location>
        <begin position="194"/>
        <end position="216"/>
    </location>
</feature>
<evidence type="ECO:0000313" key="10">
    <source>
        <dbReference type="Proteomes" id="UP000051697"/>
    </source>
</evidence>
<dbReference type="PATRIC" id="fig|1423778.4.peg.1062"/>
<accession>A0A0R1RQA3</accession>
<organism evidence="9 10">
    <name type="scientific">Paucilactobacillus oligofermentans DSM 15707 = LMG 22743</name>
    <dbReference type="NCBI Taxonomy" id="1423778"/>
    <lineage>
        <taxon>Bacteria</taxon>
        <taxon>Bacillati</taxon>
        <taxon>Bacillota</taxon>
        <taxon>Bacilli</taxon>
        <taxon>Lactobacillales</taxon>
        <taxon>Lactobacillaceae</taxon>
        <taxon>Paucilactobacillus</taxon>
    </lineage>
</organism>
<keyword evidence="10" id="KW-1185">Reference proteome</keyword>
<feature type="transmembrane region" description="Helical" evidence="7">
    <location>
        <begin position="237"/>
        <end position="257"/>
    </location>
</feature>
<feature type="transmembrane region" description="Helical" evidence="7">
    <location>
        <begin position="170"/>
        <end position="188"/>
    </location>
</feature>
<dbReference type="EMBL" id="AZFE01000031">
    <property type="protein sequence ID" value="KRL55432.1"/>
    <property type="molecule type" value="Genomic_DNA"/>
</dbReference>
<comment type="subcellular location">
    <subcellularLocation>
        <location evidence="1">Cell membrane</location>
        <topology evidence="1">Multi-pass membrane protein</topology>
    </subcellularLocation>
</comment>
<evidence type="ECO:0000256" key="2">
    <source>
        <dbReference type="ARBA" id="ARBA00022448"/>
    </source>
</evidence>
<evidence type="ECO:0000259" key="8">
    <source>
        <dbReference type="PROSITE" id="PS50850"/>
    </source>
</evidence>
<feature type="transmembrane region" description="Helical" evidence="7">
    <location>
        <begin position="277"/>
        <end position="300"/>
    </location>
</feature>
<dbReference type="PANTHER" id="PTHR11328">
    <property type="entry name" value="MAJOR FACILITATOR SUPERFAMILY DOMAIN-CONTAINING PROTEIN"/>
    <property type="match status" value="1"/>
</dbReference>
<feature type="transmembrane region" description="Helical" evidence="7">
    <location>
        <begin position="423"/>
        <end position="442"/>
    </location>
</feature>
<feature type="transmembrane region" description="Helical" evidence="7">
    <location>
        <begin position="125"/>
        <end position="149"/>
    </location>
</feature>